<dbReference type="RefSeq" id="WP_179589088.1">
    <property type="nucleotide sequence ID" value="NZ_JACBYR010000002.1"/>
</dbReference>
<dbReference type="InterPro" id="IPR005064">
    <property type="entry name" value="BUG"/>
</dbReference>
<dbReference type="PIRSF" id="PIRSF017082">
    <property type="entry name" value="YflP"/>
    <property type="match status" value="1"/>
</dbReference>
<dbReference type="Proteomes" id="UP000542125">
    <property type="component" value="Unassembled WGS sequence"/>
</dbReference>
<dbReference type="SUPFAM" id="SSF53850">
    <property type="entry name" value="Periplasmic binding protein-like II"/>
    <property type="match status" value="1"/>
</dbReference>
<keyword evidence="4" id="KW-1185">Reference proteome</keyword>
<dbReference type="Gene3D" id="3.40.190.10">
    <property type="entry name" value="Periplasmic binding protein-like II"/>
    <property type="match status" value="1"/>
</dbReference>
<dbReference type="PANTHER" id="PTHR42928:SF5">
    <property type="entry name" value="BLR1237 PROTEIN"/>
    <property type="match status" value="1"/>
</dbReference>
<dbReference type="CDD" id="cd13578">
    <property type="entry name" value="PBP2_Bug27"/>
    <property type="match status" value="1"/>
</dbReference>
<keyword evidence="3" id="KW-0675">Receptor</keyword>
<name>A0A7Y9LPV8_9BURK</name>
<gene>
    <name evidence="3" type="ORF">FHW18_004385</name>
</gene>
<dbReference type="AlphaFoldDB" id="A0A7Y9LPV8"/>
<comment type="caution">
    <text evidence="3">The sequence shown here is derived from an EMBL/GenBank/DDBJ whole genome shotgun (WGS) entry which is preliminary data.</text>
</comment>
<evidence type="ECO:0000256" key="1">
    <source>
        <dbReference type="ARBA" id="ARBA00006987"/>
    </source>
</evidence>
<evidence type="ECO:0000256" key="2">
    <source>
        <dbReference type="SAM" id="SignalP"/>
    </source>
</evidence>
<protein>
    <submittedName>
        <fullName evidence="3">Tripartite-type tricarboxylate transporter receptor subunit TctC</fullName>
    </submittedName>
</protein>
<evidence type="ECO:0000313" key="4">
    <source>
        <dbReference type="Proteomes" id="UP000542125"/>
    </source>
</evidence>
<dbReference type="Gene3D" id="3.40.190.150">
    <property type="entry name" value="Bordetella uptake gene, domain 1"/>
    <property type="match status" value="1"/>
</dbReference>
<dbReference type="PANTHER" id="PTHR42928">
    <property type="entry name" value="TRICARBOXYLATE-BINDING PROTEIN"/>
    <property type="match status" value="1"/>
</dbReference>
<reference evidence="3 4" key="1">
    <citation type="submission" date="2020-07" db="EMBL/GenBank/DDBJ databases">
        <title>Genomic Encyclopedia of Type Strains, Phase IV (KMG-V): Genome sequencing to study the core and pangenomes of soil and plant-associated prokaryotes.</title>
        <authorList>
            <person name="Whitman W."/>
        </authorList>
    </citation>
    <scope>NUCLEOTIDE SEQUENCE [LARGE SCALE GENOMIC DNA]</scope>
    <source>
        <strain evidence="3 4">SAS40</strain>
    </source>
</reference>
<dbReference type="EMBL" id="JACBYR010000002">
    <property type="protein sequence ID" value="NYE85078.1"/>
    <property type="molecule type" value="Genomic_DNA"/>
</dbReference>
<comment type="similarity">
    <text evidence="1">Belongs to the UPF0065 (bug) family.</text>
</comment>
<accession>A0A7Y9LPV8</accession>
<proteinExistence type="inferred from homology"/>
<dbReference type="Pfam" id="PF03401">
    <property type="entry name" value="TctC"/>
    <property type="match status" value="1"/>
</dbReference>
<sequence length="334" mass="35265">MTDSSAPLATLAAAGFTAALLATATTFTAPAHAAEPWPSRPIRIVVPYAPGNTGDITFRFIQPQLEKQFGVRFLIDNKSGASGNIGADEVVRAQPDGYTFLLGATNNFVTNQFLFRNMRFDPLKDLMPVALLSNAPSVMIVNSTLPVSTLKDFTEMARQSPSKLNYGSPGNGTPPHLAGELYSQLAKVQLTHVPYRGSPPAVAGLLGSEIQLYITAFSSVAGNVAGGKLKALAVASDQRLAILPDVPTTREQGLPDLLTGNWWGMAAPVGTDPAIIEKMSAAIKAALSDPAVRKQYADIGVTAVGSSPPEFGAQIAKEAVAWKQVIDRAQIQPE</sequence>
<dbReference type="InterPro" id="IPR042100">
    <property type="entry name" value="Bug_dom1"/>
</dbReference>
<feature type="signal peptide" evidence="2">
    <location>
        <begin position="1"/>
        <end position="33"/>
    </location>
</feature>
<evidence type="ECO:0000313" key="3">
    <source>
        <dbReference type="EMBL" id="NYE85078.1"/>
    </source>
</evidence>
<feature type="chain" id="PRO_5031018387" evidence="2">
    <location>
        <begin position="34"/>
        <end position="334"/>
    </location>
</feature>
<organism evidence="3 4">
    <name type="scientific">Pigmentiphaga litoralis</name>
    <dbReference type="NCBI Taxonomy" id="516702"/>
    <lineage>
        <taxon>Bacteria</taxon>
        <taxon>Pseudomonadati</taxon>
        <taxon>Pseudomonadota</taxon>
        <taxon>Betaproteobacteria</taxon>
        <taxon>Burkholderiales</taxon>
        <taxon>Alcaligenaceae</taxon>
        <taxon>Pigmentiphaga</taxon>
    </lineage>
</organism>
<keyword evidence="2" id="KW-0732">Signal</keyword>